<dbReference type="HOGENOM" id="CLU_1704628_0_0_1"/>
<evidence type="ECO:0000313" key="2">
    <source>
        <dbReference type="Proteomes" id="UP000001072"/>
    </source>
</evidence>
<evidence type="ECO:0000313" key="1">
    <source>
        <dbReference type="EMBL" id="EGF97794.1"/>
    </source>
</evidence>
<dbReference type="EMBL" id="GL883199">
    <property type="protein sequence ID" value="EGF97794.1"/>
    <property type="molecule type" value="Genomic_DNA"/>
</dbReference>
<dbReference type="GeneID" id="18925202"/>
<dbReference type="InParanoid" id="F4SC37"/>
<gene>
    <name evidence="1" type="ORF">MELLADRAFT_114077</name>
</gene>
<protein>
    <submittedName>
        <fullName evidence="1">Uncharacterized protein</fullName>
    </submittedName>
</protein>
<reference evidence="2" key="1">
    <citation type="journal article" date="2011" name="Proc. Natl. Acad. Sci. U.S.A.">
        <title>Obligate biotrophy features unraveled by the genomic analysis of rust fungi.</title>
        <authorList>
            <person name="Duplessis S."/>
            <person name="Cuomo C.A."/>
            <person name="Lin Y.-C."/>
            <person name="Aerts A."/>
            <person name="Tisserant E."/>
            <person name="Veneault-Fourrey C."/>
            <person name="Joly D.L."/>
            <person name="Hacquard S."/>
            <person name="Amselem J."/>
            <person name="Cantarel B.L."/>
            <person name="Chiu R."/>
            <person name="Coutinho P.M."/>
            <person name="Feau N."/>
            <person name="Field M."/>
            <person name="Frey P."/>
            <person name="Gelhaye E."/>
            <person name="Goldberg J."/>
            <person name="Grabherr M.G."/>
            <person name="Kodira C.D."/>
            <person name="Kohler A."/>
            <person name="Kuees U."/>
            <person name="Lindquist E.A."/>
            <person name="Lucas S.M."/>
            <person name="Mago R."/>
            <person name="Mauceli E."/>
            <person name="Morin E."/>
            <person name="Murat C."/>
            <person name="Pangilinan J.L."/>
            <person name="Park R."/>
            <person name="Pearson M."/>
            <person name="Quesneville H."/>
            <person name="Rouhier N."/>
            <person name="Sakthikumar S."/>
            <person name="Salamov A.A."/>
            <person name="Schmutz J."/>
            <person name="Selles B."/>
            <person name="Shapiro H."/>
            <person name="Tanguay P."/>
            <person name="Tuskan G.A."/>
            <person name="Henrissat B."/>
            <person name="Van de Peer Y."/>
            <person name="Rouze P."/>
            <person name="Ellis J.G."/>
            <person name="Dodds P.N."/>
            <person name="Schein J.E."/>
            <person name="Zhong S."/>
            <person name="Hamelin R.C."/>
            <person name="Grigoriev I.V."/>
            <person name="Szabo L.J."/>
            <person name="Martin F."/>
        </authorList>
    </citation>
    <scope>NUCLEOTIDE SEQUENCE [LARGE SCALE GENOMIC DNA]</scope>
    <source>
        <strain evidence="2">98AG31 / pathotype 3-4-7</strain>
    </source>
</reference>
<dbReference type="Proteomes" id="UP000001072">
    <property type="component" value="Unassembled WGS sequence"/>
</dbReference>
<organism evidence="2">
    <name type="scientific">Melampsora larici-populina (strain 98AG31 / pathotype 3-4-7)</name>
    <name type="common">Poplar leaf rust fungus</name>
    <dbReference type="NCBI Taxonomy" id="747676"/>
    <lineage>
        <taxon>Eukaryota</taxon>
        <taxon>Fungi</taxon>
        <taxon>Dikarya</taxon>
        <taxon>Basidiomycota</taxon>
        <taxon>Pucciniomycotina</taxon>
        <taxon>Pucciniomycetes</taxon>
        <taxon>Pucciniales</taxon>
        <taxon>Melampsoraceae</taxon>
        <taxon>Melampsora</taxon>
    </lineage>
</organism>
<dbReference type="KEGG" id="mlr:MELLADRAFT_114077"/>
<keyword evidence="2" id="KW-1185">Reference proteome</keyword>
<dbReference type="RefSeq" id="XP_007418951.1">
    <property type="nucleotide sequence ID" value="XM_007418889.1"/>
</dbReference>
<dbReference type="OrthoDB" id="3056932at2759"/>
<dbReference type="AlphaFoldDB" id="F4SC37"/>
<name>F4SC37_MELLP</name>
<proteinExistence type="predicted"/>
<dbReference type="VEuPathDB" id="FungiDB:MELLADRAFT_114077"/>
<accession>F4SC37</accession>
<sequence>MQDIVLPTGITRLPPNLGESKHGKLKAAQWHSLFAYVIPLIVLELFVLDVNKIVEDSNQGQILLNIADLCTGLTSIHNSKSLLASIEICIGISPQAKQLYQVQVGRVQSQTIFVSPNTVTAVAAYRLLDDHTHAIPKDGVILRPCDHTSELDIL</sequence>